<accession>A0A850GY56</accession>
<feature type="transmembrane region" description="Helical" evidence="1">
    <location>
        <begin position="43"/>
        <end position="67"/>
    </location>
</feature>
<organism evidence="2 3">
    <name type="scientific">Qipengyuania atrilutea</name>
    <dbReference type="NCBI Taxonomy" id="2744473"/>
    <lineage>
        <taxon>Bacteria</taxon>
        <taxon>Pseudomonadati</taxon>
        <taxon>Pseudomonadota</taxon>
        <taxon>Alphaproteobacteria</taxon>
        <taxon>Sphingomonadales</taxon>
        <taxon>Erythrobacteraceae</taxon>
        <taxon>Qipengyuania</taxon>
    </lineage>
</organism>
<keyword evidence="1" id="KW-1133">Transmembrane helix</keyword>
<keyword evidence="1" id="KW-0472">Membrane</keyword>
<reference evidence="2 3" key="1">
    <citation type="submission" date="2020-06" db="EMBL/GenBank/DDBJ databases">
        <title>Altererythrobacter sp. HHU K3-1.</title>
        <authorList>
            <person name="Zhang D."/>
            <person name="Xue H."/>
        </authorList>
    </citation>
    <scope>NUCLEOTIDE SEQUENCE [LARGE SCALE GENOMIC DNA]</scope>
    <source>
        <strain evidence="2 3">HHU K3-1</strain>
    </source>
</reference>
<feature type="transmembrane region" description="Helical" evidence="1">
    <location>
        <begin position="74"/>
        <end position="94"/>
    </location>
</feature>
<keyword evidence="1" id="KW-0812">Transmembrane</keyword>
<dbReference type="EMBL" id="JABWGV010000002">
    <property type="protein sequence ID" value="NVD44521.1"/>
    <property type="molecule type" value="Genomic_DNA"/>
</dbReference>
<evidence type="ECO:0000256" key="1">
    <source>
        <dbReference type="SAM" id="Phobius"/>
    </source>
</evidence>
<evidence type="ECO:0000313" key="2">
    <source>
        <dbReference type="EMBL" id="NVD44521.1"/>
    </source>
</evidence>
<dbReference type="Proteomes" id="UP000561438">
    <property type="component" value="Unassembled WGS sequence"/>
</dbReference>
<gene>
    <name evidence="2" type="ORF">HUV48_05750</name>
</gene>
<sequence length="145" mass="15792">MRPNSIRIFEKLFLGSLVIGLINAVLSFAQISETLAADPATEGMGTGLMVTTLVITFGINLLLWYFVARKASNIAKWILVAFTILGLLFLPSSLAQTGGLTMVLSLVVTAMQVISVVFLFRQDAKVWFAGAARPPRDNDTTVRMK</sequence>
<feature type="transmembrane region" description="Helical" evidence="1">
    <location>
        <begin position="12"/>
        <end position="31"/>
    </location>
</feature>
<dbReference type="RefSeq" id="WP_176266846.1">
    <property type="nucleotide sequence ID" value="NZ_JABWGV010000002.1"/>
</dbReference>
<evidence type="ECO:0000313" key="3">
    <source>
        <dbReference type="Proteomes" id="UP000561438"/>
    </source>
</evidence>
<dbReference type="AlphaFoldDB" id="A0A850GY56"/>
<feature type="transmembrane region" description="Helical" evidence="1">
    <location>
        <begin position="100"/>
        <end position="120"/>
    </location>
</feature>
<name>A0A850GY56_9SPHN</name>
<proteinExistence type="predicted"/>
<comment type="caution">
    <text evidence="2">The sequence shown here is derived from an EMBL/GenBank/DDBJ whole genome shotgun (WGS) entry which is preliminary data.</text>
</comment>
<protein>
    <submittedName>
        <fullName evidence="2">Uncharacterized protein</fullName>
    </submittedName>
</protein>
<keyword evidence="3" id="KW-1185">Reference proteome</keyword>